<evidence type="ECO:0000259" key="2">
    <source>
        <dbReference type="Pfam" id="PF07746"/>
    </source>
</evidence>
<dbReference type="Proteomes" id="UP000292445">
    <property type="component" value="Unassembled WGS sequence"/>
</dbReference>
<sequence length="381" mass="40780">MGMGEIVWAAATAHTGAMMRTPKGDPDDLARADRVFQAFAALSASLRAARPDVLVVVATDHFLTFDQAALPVFAIGTGTAFPGHGEFGVPKRDYTGVAGLGEAVHAGMVAAGFDAAGARGLPLDHSFSCPLQLLLDGWDVPVLPVYVNCTIEPLPRLDRCLDFGRALGEVLRMQELAPRVAVLGTGGLSHWVGMPETGHINRDFDRRFLEGFAAGRFDEIAGWDAAEVVRSAGNGAAEIRNWLLAAGAARATGARVAAYEPVQAWVTGIGVTELLLPPGNARAAAPGHASAAGRDRHALERYLFRFDKEQALQEALKADAAGAFDGHALDDEERRVLRERDLATLYEWGVHPLLIRNFAGTLGLRYVQAYHDRGLVPRHGN</sequence>
<evidence type="ECO:0000313" key="4">
    <source>
        <dbReference type="Proteomes" id="UP000292445"/>
    </source>
</evidence>
<gene>
    <name evidence="3" type="ORF">EV675_0841</name>
</gene>
<dbReference type="EMBL" id="SGXC01000001">
    <property type="protein sequence ID" value="RZS84821.1"/>
    <property type="molecule type" value="Genomic_DNA"/>
</dbReference>
<evidence type="ECO:0000259" key="1">
    <source>
        <dbReference type="Pfam" id="PF02900"/>
    </source>
</evidence>
<protein>
    <submittedName>
        <fullName evidence="3">Protocatechuate 4,5-dioxygenase beta chain/2'-aminobiphenyl-2,3-diol 1,2-dioxygenase large subunit</fullName>
    </submittedName>
</protein>
<dbReference type="Gene3D" id="3.40.830.10">
    <property type="entry name" value="LigB-like"/>
    <property type="match status" value="1"/>
</dbReference>
<keyword evidence="3" id="KW-0560">Oxidoreductase</keyword>
<dbReference type="AlphaFoldDB" id="A0A4Q7NIH3"/>
<keyword evidence="4" id="KW-1185">Reference proteome</keyword>
<feature type="domain" description="Extradiol ring-cleavage dioxygenase class III enzyme subunit B" evidence="1">
    <location>
        <begin position="10"/>
        <end position="266"/>
    </location>
</feature>
<comment type="caution">
    <text evidence="3">The sequence shown here is derived from an EMBL/GenBank/DDBJ whole genome shotgun (WGS) entry which is preliminary data.</text>
</comment>
<dbReference type="InterPro" id="IPR036622">
    <property type="entry name" value="LigA_sf"/>
</dbReference>
<reference evidence="3 4" key="1">
    <citation type="submission" date="2019-02" db="EMBL/GenBank/DDBJ databases">
        <title>Genomic Encyclopedia of Type Strains, Phase IV (KMG-IV): sequencing the most valuable type-strain genomes for metagenomic binning, comparative biology and taxonomic classification.</title>
        <authorList>
            <person name="Goeker M."/>
        </authorList>
    </citation>
    <scope>NUCLEOTIDE SEQUENCE [LARGE SCALE GENOMIC DNA]</scope>
    <source>
        <strain evidence="3 4">K24</strain>
    </source>
</reference>
<organism evidence="3 4">
    <name type="scientific">Pigmentiphaga kullae</name>
    <dbReference type="NCBI Taxonomy" id="151784"/>
    <lineage>
        <taxon>Bacteria</taxon>
        <taxon>Pseudomonadati</taxon>
        <taxon>Pseudomonadota</taxon>
        <taxon>Betaproteobacteria</taxon>
        <taxon>Burkholderiales</taxon>
        <taxon>Alcaligenaceae</taxon>
        <taxon>Pigmentiphaga</taxon>
    </lineage>
</organism>
<dbReference type="Gene3D" id="1.10.700.10">
    <property type="entry name" value="Dioxygenase LigAB, LigA subunit"/>
    <property type="match status" value="1"/>
</dbReference>
<keyword evidence="3" id="KW-0223">Dioxygenase</keyword>
<dbReference type="GO" id="GO:0016702">
    <property type="term" value="F:oxidoreductase activity, acting on single donors with incorporation of molecular oxygen, incorporation of two atoms of oxygen"/>
    <property type="evidence" value="ECO:0007669"/>
    <property type="project" value="UniProtKB-ARBA"/>
</dbReference>
<feature type="domain" description="Extradiol ring-cleavage dioxygenase LigAB LigA subunit" evidence="2">
    <location>
        <begin position="299"/>
        <end position="370"/>
    </location>
</feature>
<dbReference type="SUPFAM" id="SSF53213">
    <property type="entry name" value="LigB-like"/>
    <property type="match status" value="1"/>
</dbReference>
<dbReference type="GO" id="GO:0008198">
    <property type="term" value="F:ferrous iron binding"/>
    <property type="evidence" value="ECO:0007669"/>
    <property type="project" value="InterPro"/>
</dbReference>
<name>A0A4Q7NIH3_9BURK</name>
<dbReference type="SUPFAM" id="SSF48076">
    <property type="entry name" value="LigA subunit of an aromatic-ring-opening dioxygenase LigAB"/>
    <property type="match status" value="1"/>
</dbReference>
<dbReference type="Pfam" id="PF07746">
    <property type="entry name" value="LigA"/>
    <property type="match status" value="1"/>
</dbReference>
<evidence type="ECO:0000313" key="3">
    <source>
        <dbReference type="EMBL" id="RZS84821.1"/>
    </source>
</evidence>
<dbReference type="InterPro" id="IPR004183">
    <property type="entry name" value="Xdiol_dOase_suB"/>
</dbReference>
<dbReference type="InterPro" id="IPR011986">
    <property type="entry name" value="Xdiol_dOase_LigA"/>
</dbReference>
<proteinExistence type="predicted"/>
<dbReference type="Pfam" id="PF02900">
    <property type="entry name" value="LigB"/>
    <property type="match status" value="1"/>
</dbReference>
<dbReference type="RefSeq" id="WP_242621423.1">
    <property type="nucleotide sequence ID" value="NZ_SGXC01000001.1"/>
</dbReference>
<accession>A0A4Q7NIH3</accession>